<sequence length="288" mass="32368">MSEDLLDPSLSCRFPERRTKPAREWYDTETVLDKAGLGKFGAFPFETLQQILVVADIRSLLCLESVSKNMRRAVGTIREFHTLLECAQDTIRILTATGVDSAIACRDLYNAFCRPMCDLCEEPGIYLYLLACHRLCATCLSTNHRYRALRPLQASVRFNLPMSTVRTLPMLRVPKLSRIARVSRRAHRVTGYRNTTGWSLIDSKVARRANGRSEIEVSRAASRKCLLALNSTDSLGAKVRITKLYAALPPVEAAFSASVRFPYYDPSTGQIGEPATWEADRQPNHRPS</sequence>
<organism evidence="1 2">
    <name type="scientific">Cordyceps javanica</name>
    <dbReference type="NCBI Taxonomy" id="43265"/>
    <lineage>
        <taxon>Eukaryota</taxon>
        <taxon>Fungi</taxon>
        <taxon>Dikarya</taxon>
        <taxon>Ascomycota</taxon>
        <taxon>Pezizomycotina</taxon>
        <taxon>Sordariomycetes</taxon>
        <taxon>Hypocreomycetidae</taxon>
        <taxon>Hypocreales</taxon>
        <taxon>Cordycipitaceae</taxon>
        <taxon>Cordyceps</taxon>
    </lineage>
</organism>
<evidence type="ECO:0000313" key="1">
    <source>
        <dbReference type="EMBL" id="TQV91642.1"/>
    </source>
</evidence>
<reference evidence="1 2" key="1">
    <citation type="journal article" date="2019" name="Appl. Microbiol. Biotechnol.">
        <title>Genome sequence of Isaria javanica and comparative genome analysis insights into family S53 peptidase evolution in fungal entomopathogens.</title>
        <authorList>
            <person name="Lin R."/>
            <person name="Zhang X."/>
            <person name="Xin B."/>
            <person name="Zou M."/>
            <person name="Gao Y."/>
            <person name="Qin F."/>
            <person name="Hu Q."/>
            <person name="Xie B."/>
            <person name="Cheng X."/>
        </authorList>
    </citation>
    <scope>NUCLEOTIDE SEQUENCE [LARGE SCALE GENOMIC DNA]</scope>
    <source>
        <strain evidence="1 2">IJ1G</strain>
    </source>
</reference>
<gene>
    <name evidence="1" type="ORF">IF1G_09708</name>
</gene>
<dbReference type="OrthoDB" id="2687876at2759"/>
<dbReference type="EMBL" id="SPUK01000018">
    <property type="protein sequence ID" value="TQV91642.1"/>
    <property type="molecule type" value="Genomic_DNA"/>
</dbReference>
<keyword evidence="2" id="KW-1185">Reference proteome</keyword>
<comment type="caution">
    <text evidence="1">The sequence shown here is derived from an EMBL/GenBank/DDBJ whole genome shotgun (WGS) entry which is preliminary data.</text>
</comment>
<protein>
    <submittedName>
        <fullName evidence="1">F-box domain-containing protein</fullName>
    </submittedName>
</protein>
<evidence type="ECO:0000313" key="2">
    <source>
        <dbReference type="Proteomes" id="UP000315783"/>
    </source>
</evidence>
<proteinExistence type="predicted"/>
<name>A0A545UQ98_9HYPO</name>
<dbReference type="Proteomes" id="UP000315783">
    <property type="component" value="Unassembled WGS sequence"/>
</dbReference>
<accession>A0A545UQ98</accession>
<dbReference type="STRING" id="43265.A0A545UQ98"/>
<dbReference type="AlphaFoldDB" id="A0A545UQ98"/>